<reference evidence="2 3" key="1">
    <citation type="submission" date="2022-10" db="EMBL/GenBank/DDBJ databases">
        <title>Xanthomonas sp. H13-6.</title>
        <authorList>
            <person name="Liu X."/>
            <person name="Deng Z."/>
            <person name="Jiang Y."/>
            <person name="Yu T."/>
            <person name="Ai J."/>
        </authorList>
    </citation>
    <scope>NUCLEOTIDE SEQUENCE [LARGE SCALE GENOMIC DNA]</scope>
    <source>
        <strain evidence="2 3">H13-6</strain>
    </source>
</reference>
<accession>A0ABT3K0M1</accession>
<keyword evidence="1" id="KW-0812">Transmembrane</keyword>
<gene>
    <name evidence="2" type="ORF">OK345_17470</name>
</gene>
<keyword evidence="3" id="KW-1185">Reference proteome</keyword>
<dbReference type="EMBL" id="JAPCHY010000023">
    <property type="protein sequence ID" value="MCW4474277.1"/>
    <property type="molecule type" value="Genomic_DNA"/>
</dbReference>
<evidence type="ECO:0008006" key="4">
    <source>
        <dbReference type="Google" id="ProtNLM"/>
    </source>
</evidence>
<evidence type="ECO:0000313" key="2">
    <source>
        <dbReference type="EMBL" id="MCW4474277.1"/>
    </source>
</evidence>
<dbReference type="Proteomes" id="UP001209922">
    <property type="component" value="Unassembled WGS sequence"/>
</dbReference>
<proteinExistence type="predicted"/>
<feature type="transmembrane region" description="Helical" evidence="1">
    <location>
        <begin position="84"/>
        <end position="104"/>
    </location>
</feature>
<organism evidence="2 3">
    <name type="scientific">Xanthomonas chitinilytica</name>
    <dbReference type="NCBI Taxonomy" id="2989819"/>
    <lineage>
        <taxon>Bacteria</taxon>
        <taxon>Pseudomonadati</taxon>
        <taxon>Pseudomonadota</taxon>
        <taxon>Gammaproteobacteria</taxon>
        <taxon>Lysobacterales</taxon>
        <taxon>Lysobacteraceae</taxon>
        <taxon>Xanthomonas</taxon>
    </lineage>
</organism>
<evidence type="ECO:0000313" key="3">
    <source>
        <dbReference type="Proteomes" id="UP001209922"/>
    </source>
</evidence>
<sequence length="143" mass="15236">MNTAVAVPRRHGVIATLILLWNVLGLTMFWLQLGMSPEAVAALPAPQRAVYEATPALVNIAFGVAVVAGLLGALGLLLRRGWALPCFVLSLLAVLVQIGTTYAATPAWEAYGPAGLVMPVVLVVVGLLQIRYARNARVRGWLR</sequence>
<keyword evidence="1" id="KW-0472">Membrane</keyword>
<comment type="caution">
    <text evidence="2">The sequence shown here is derived from an EMBL/GenBank/DDBJ whole genome shotgun (WGS) entry which is preliminary data.</text>
</comment>
<feature type="transmembrane region" description="Helical" evidence="1">
    <location>
        <begin position="53"/>
        <end position="77"/>
    </location>
</feature>
<feature type="transmembrane region" description="Helical" evidence="1">
    <location>
        <begin position="12"/>
        <end position="33"/>
    </location>
</feature>
<evidence type="ECO:0000256" key="1">
    <source>
        <dbReference type="SAM" id="Phobius"/>
    </source>
</evidence>
<name>A0ABT3K0M1_9XANT</name>
<protein>
    <recommendedName>
        <fullName evidence="4">Sugar transporter</fullName>
    </recommendedName>
</protein>
<feature type="transmembrane region" description="Helical" evidence="1">
    <location>
        <begin position="110"/>
        <end position="133"/>
    </location>
</feature>
<dbReference type="RefSeq" id="WP_265129281.1">
    <property type="nucleotide sequence ID" value="NZ_JAPCHY010000023.1"/>
</dbReference>
<keyword evidence="1" id="KW-1133">Transmembrane helix</keyword>